<dbReference type="Gene3D" id="3.40.50.1820">
    <property type="entry name" value="alpha/beta hydrolase"/>
    <property type="match status" value="1"/>
</dbReference>
<keyword evidence="3" id="KW-1185">Reference proteome</keyword>
<proteinExistence type="predicted"/>
<accession>A0A5C6VAI0</accession>
<organism evidence="2 3">
    <name type="scientific">Luteibaculum oceani</name>
    <dbReference type="NCBI Taxonomy" id="1294296"/>
    <lineage>
        <taxon>Bacteria</taxon>
        <taxon>Pseudomonadati</taxon>
        <taxon>Bacteroidota</taxon>
        <taxon>Flavobacteriia</taxon>
        <taxon>Flavobacteriales</taxon>
        <taxon>Luteibaculaceae</taxon>
        <taxon>Luteibaculum</taxon>
    </lineage>
</organism>
<dbReference type="OrthoDB" id="252464at2"/>
<dbReference type="InterPro" id="IPR000073">
    <property type="entry name" value="AB_hydrolase_1"/>
</dbReference>
<dbReference type="Proteomes" id="UP000321168">
    <property type="component" value="Unassembled WGS sequence"/>
</dbReference>
<dbReference type="SUPFAM" id="SSF53474">
    <property type="entry name" value="alpha/beta-Hydrolases"/>
    <property type="match status" value="1"/>
</dbReference>
<dbReference type="GO" id="GO:0016787">
    <property type="term" value="F:hydrolase activity"/>
    <property type="evidence" value="ECO:0007669"/>
    <property type="project" value="UniProtKB-KW"/>
</dbReference>
<gene>
    <name evidence="2" type="ORF">FRX97_05905</name>
</gene>
<feature type="domain" description="AB hydrolase-1" evidence="1">
    <location>
        <begin position="52"/>
        <end position="276"/>
    </location>
</feature>
<dbReference type="EMBL" id="VORB01000004">
    <property type="protein sequence ID" value="TXC81541.1"/>
    <property type="molecule type" value="Genomic_DNA"/>
</dbReference>
<evidence type="ECO:0000259" key="1">
    <source>
        <dbReference type="Pfam" id="PF00561"/>
    </source>
</evidence>
<reference evidence="2 3" key="1">
    <citation type="submission" date="2019-08" db="EMBL/GenBank/DDBJ databases">
        <title>Genome of Luteibaculum oceani JCM 18817.</title>
        <authorList>
            <person name="Bowman J.P."/>
        </authorList>
    </citation>
    <scope>NUCLEOTIDE SEQUENCE [LARGE SCALE GENOMIC DNA]</scope>
    <source>
        <strain evidence="2 3">JCM 18817</strain>
    </source>
</reference>
<evidence type="ECO:0000313" key="2">
    <source>
        <dbReference type="EMBL" id="TXC81541.1"/>
    </source>
</evidence>
<protein>
    <submittedName>
        <fullName evidence="2">Alpha/beta hydrolase</fullName>
    </submittedName>
</protein>
<dbReference type="AlphaFoldDB" id="A0A5C6VAI0"/>
<comment type="caution">
    <text evidence="2">The sequence shown here is derived from an EMBL/GenBank/DDBJ whole genome shotgun (WGS) entry which is preliminary data.</text>
</comment>
<evidence type="ECO:0000313" key="3">
    <source>
        <dbReference type="Proteomes" id="UP000321168"/>
    </source>
</evidence>
<sequence>MAAKLGRFDKLDTDLEQQELTIDGFTFSYVRIGKGNKGIISFNGYEKTAIDFAENLLETEFPHHYTILCVDLFFHGKTIVPQKRVEKNQITPSELHVYIQKILTKENLVFPHLFGFSMGGKIALSLFSYHPEEYGNLYLLAPEGLKPIWWYGALASFPPFRSVYKYYIHHPYWYFFWMDLIKKIGLLSKSAVEFANEKMATPERRKFLYDVWMSIKKLKPSFPKLQTIPALEDRIQIFVGSKDRVVRATKAYEFCKNLGLNPKKVVKEFDAGHSILKPQYLREIPIK</sequence>
<keyword evidence="2" id="KW-0378">Hydrolase</keyword>
<dbReference type="Pfam" id="PF00561">
    <property type="entry name" value="Abhydrolase_1"/>
    <property type="match status" value="1"/>
</dbReference>
<name>A0A5C6VAI0_9FLAO</name>
<dbReference type="InterPro" id="IPR029058">
    <property type="entry name" value="AB_hydrolase_fold"/>
</dbReference>